<dbReference type="EMBL" id="UAQM01000001">
    <property type="protein sequence ID" value="SPU42253.1"/>
    <property type="molecule type" value="Genomic_DNA"/>
</dbReference>
<name>A0A2X1ABE0_BREDI</name>
<keyword evidence="1" id="KW-0472">Membrane</keyword>
<sequence>MRKRISLVLDAMTLALCKLILGLPSLLLAFLTFRYVLAGL</sequence>
<evidence type="ECO:0000313" key="3">
    <source>
        <dbReference type="Proteomes" id="UP000250358"/>
    </source>
</evidence>
<accession>A0A2X1ABE0</accession>
<protein>
    <submittedName>
        <fullName evidence="2">Uncharacterized protein</fullName>
    </submittedName>
</protein>
<evidence type="ECO:0000313" key="2">
    <source>
        <dbReference type="EMBL" id="SPU42253.1"/>
    </source>
</evidence>
<keyword evidence="1" id="KW-0812">Transmembrane</keyword>
<evidence type="ECO:0000256" key="1">
    <source>
        <dbReference type="SAM" id="Phobius"/>
    </source>
</evidence>
<dbReference type="Proteomes" id="UP000250358">
    <property type="component" value="Unassembled WGS sequence"/>
</dbReference>
<feature type="transmembrane region" description="Helical" evidence="1">
    <location>
        <begin position="12"/>
        <end position="37"/>
    </location>
</feature>
<dbReference type="AlphaFoldDB" id="A0A2X1ABE0"/>
<keyword evidence="1" id="KW-1133">Transmembrane helix</keyword>
<proteinExistence type="predicted"/>
<reference evidence="2 3" key="1">
    <citation type="submission" date="2018-06" db="EMBL/GenBank/DDBJ databases">
        <authorList>
            <consortium name="Pathogen Informatics"/>
            <person name="Doyle S."/>
        </authorList>
    </citation>
    <scope>NUCLEOTIDE SEQUENCE [LARGE SCALE GENOMIC DNA]</scope>
    <source>
        <strain evidence="2 3">NCTC11165</strain>
    </source>
</reference>
<gene>
    <name evidence="2" type="ORF">NCTC11165_00394</name>
</gene>
<organism evidence="2 3">
    <name type="scientific">Brevundimonas diminuta</name>
    <name type="common">Pseudomonas diminuta</name>
    <dbReference type="NCBI Taxonomy" id="293"/>
    <lineage>
        <taxon>Bacteria</taxon>
        <taxon>Pseudomonadati</taxon>
        <taxon>Pseudomonadota</taxon>
        <taxon>Alphaproteobacteria</taxon>
        <taxon>Caulobacterales</taxon>
        <taxon>Caulobacteraceae</taxon>
        <taxon>Brevundimonas</taxon>
    </lineage>
</organism>